<keyword evidence="3" id="KW-0813">Transport</keyword>
<dbReference type="InterPro" id="IPR006127">
    <property type="entry name" value="ZnuA-like"/>
</dbReference>
<evidence type="ECO:0000313" key="7">
    <source>
        <dbReference type="Proteomes" id="UP000537130"/>
    </source>
</evidence>
<evidence type="ECO:0000256" key="4">
    <source>
        <dbReference type="ARBA" id="ARBA00022729"/>
    </source>
</evidence>
<keyword evidence="5" id="KW-0862">Zinc</keyword>
<evidence type="ECO:0000256" key="5">
    <source>
        <dbReference type="ARBA" id="ARBA00022906"/>
    </source>
</evidence>
<dbReference type="GO" id="GO:0006829">
    <property type="term" value="P:zinc ion transport"/>
    <property type="evidence" value="ECO:0007669"/>
    <property type="project" value="UniProtKB-KW"/>
</dbReference>
<dbReference type="Proteomes" id="UP000537130">
    <property type="component" value="Unassembled WGS sequence"/>
</dbReference>
<protein>
    <recommendedName>
        <fullName evidence="2">High-affinity zinc uptake system protein ZnuA</fullName>
    </recommendedName>
</protein>
<dbReference type="Gene3D" id="3.40.50.1980">
    <property type="entry name" value="Nitrogenase molybdenum iron protein domain"/>
    <property type="match status" value="2"/>
</dbReference>
<dbReference type="RefSeq" id="WP_183411371.1">
    <property type="nucleotide sequence ID" value="NZ_JACHWY010000003.1"/>
</dbReference>
<keyword evidence="7" id="KW-1185">Reference proteome</keyword>
<reference evidence="6 7" key="1">
    <citation type="submission" date="2020-08" db="EMBL/GenBank/DDBJ databases">
        <title>Genomic Encyclopedia of Type Strains, Phase III (KMG-III): the genomes of soil and plant-associated and newly described type strains.</title>
        <authorList>
            <person name="Whitman W."/>
        </authorList>
    </citation>
    <scope>NUCLEOTIDE SEQUENCE [LARGE SCALE GENOMIC DNA]</scope>
    <source>
        <strain evidence="6 7">CECT 8654</strain>
    </source>
</reference>
<keyword evidence="4" id="KW-0732">Signal</keyword>
<evidence type="ECO:0000256" key="3">
    <source>
        <dbReference type="ARBA" id="ARBA00022448"/>
    </source>
</evidence>
<dbReference type="EMBL" id="JACHWY010000003">
    <property type="protein sequence ID" value="MBB3048590.1"/>
    <property type="molecule type" value="Genomic_DNA"/>
</dbReference>
<proteinExistence type="inferred from homology"/>
<dbReference type="Pfam" id="PF01297">
    <property type="entry name" value="ZnuA"/>
    <property type="match status" value="1"/>
</dbReference>
<accession>A0A7W4Z820</accession>
<evidence type="ECO:0000256" key="1">
    <source>
        <dbReference type="ARBA" id="ARBA00011028"/>
    </source>
</evidence>
<dbReference type="InterPro" id="IPR050492">
    <property type="entry name" value="Bact_metal-bind_prot9"/>
</dbReference>
<dbReference type="PANTHER" id="PTHR42953">
    <property type="entry name" value="HIGH-AFFINITY ZINC UPTAKE SYSTEM PROTEIN ZNUA-RELATED"/>
    <property type="match status" value="1"/>
</dbReference>
<organism evidence="6 7">
    <name type="scientific">Litorivivens lipolytica</name>
    <dbReference type="NCBI Taxonomy" id="1524264"/>
    <lineage>
        <taxon>Bacteria</taxon>
        <taxon>Pseudomonadati</taxon>
        <taxon>Pseudomonadota</taxon>
        <taxon>Gammaproteobacteria</taxon>
        <taxon>Litorivivens</taxon>
    </lineage>
</organism>
<dbReference type="GO" id="GO:0046872">
    <property type="term" value="F:metal ion binding"/>
    <property type="evidence" value="ECO:0007669"/>
    <property type="project" value="InterPro"/>
</dbReference>
<gene>
    <name evidence="6" type="ORF">FHR99_002864</name>
</gene>
<evidence type="ECO:0000313" key="6">
    <source>
        <dbReference type="EMBL" id="MBB3048590.1"/>
    </source>
</evidence>
<sequence length="283" mass="31593">MLQRAKVMLMVVFLAVVQPVLAREPLLVVSSIKPLQLLVTAIGGEEVDSRLLLPAGFSPHDARLKPSHWQLLKEADIVLWVGPELEQFLESALSRNKNAVALGAVLDEKFMADDPHVWLSVDNVADMAREVSEVLAKRRPLQAAFFYAQAARLVSALRQEHLLLKQVFTAAKPRYFLPHQGYTHFERQYGLQASAVLAPHAETMPGAAHVVELRSRLMAGEFDCVFREPQHESRMMVRLLEGIDTPQIALDPMGADIDVTETGYVEYYRQLGGAFTRCQGLAK</sequence>
<evidence type="ECO:0000256" key="2">
    <source>
        <dbReference type="ARBA" id="ARBA00015915"/>
    </source>
</evidence>
<keyword evidence="5" id="KW-0864">Zinc transport</keyword>
<dbReference type="SUPFAM" id="SSF53807">
    <property type="entry name" value="Helical backbone' metal receptor"/>
    <property type="match status" value="1"/>
</dbReference>
<dbReference type="PANTHER" id="PTHR42953:SF3">
    <property type="entry name" value="HIGH-AFFINITY ZINC UPTAKE SYSTEM PROTEIN ZNUA"/>
    <property type="match status" value="1"/>
</dbReference>
<dbReference type="AlphaFoldDB" id="A0A7W4Z820"/>
<name>A0A7W4Z820_9GAMM</name>
<comment type="similarity">
    <text evidence="1">Belongs to the bacterial solute-binding protein 9 family.</text>
</comment>
<comment type="caution">
    <text evidence="6">The sequence shown here is derived from an EMBL/GenBank/DDBJ whole genome shotgun (WGS) entry which is preliminary data.</text>
</comment>
<keyword evidence="5" id="KW-0406">Ion transport</keyword>